<dbReference type="Proteomes" id="UP000012081">
    <property type="component" value="Unassembled WGS sequence"/>
</dbReference>
<evidence type="ECO:0000313" key="2">
    <source>
        <dbReference type="Proteomes" id="UP000012081"/>
    </source>
</evidence>
<protein>
    <submittedName>
        <fullName evidence="1">Uncharacterized protein</fullName>
    </submittedName>
</protein>
<dbReference type="OrthoDB" id="2640279at2"/>
<dbReference type="EMBL" id="APBN01000003">
    <property type="protein sequence ID" value="EMT52894.1"/>
    <property type="molecule type" value="Genomic_DNA"/>
</dbReference>
<dbReference type="RefSeq" id="WP_003387731.1">
    <property type="nucleotide sequence ID" value="NZ_APBN01000003.1"/>
</dbReference>
<evidence type="ECO:0000313" key="1">
    <source>
        <dbReference type="EMBL" id="EMT52894.1"/>
    </source>
</evidence>
<keyword evidence="2" id="KW-1185">Reference proteome</keyword>
<organism evidence="1 2">
    <name type="scientific">Brevibacillus borstelensis AK1</name>
    <dbReference type="NCBI Taxonomy" id="1300222"/>
    <lineage>
        <taxon>Bacteria</taxon>
        <taxon>Bacillati</taxon>
        <taxon>Bacillota</taxon>
        <taxon>Bacilli</taxon>
        <taxon>Bacillales</taxon>
        <taxon>Paenibacillaceae</taxon>
        <taxon>Brevibacillus</taxon>
    </lineage>
</organism>
<sequence>MSKFSFTGSFSYRSAGKKFLLFVPKGVGGTFAISNNSRRSFVLILDGIKEFSVKPYSIARIGIASPGFPTRISIQTRGAARGSFIYQQNQQK</sequence>
<dbReference type="AlphaFoldDB" id="M8D9E7"/>
<dbReference type="GeneID" id="89500901"/>
<reference evidence="1 2" key="1">
    <citation type="submission" date="2013-03" db="EMBL/GenBank/DDBJ databases">
        <title>Assembly of a new bacterial strain Brevibacillus borstelensis AK1.</title>
        <authorList>
            <person name="Rajan I."/>
            <person name="PoliReddy D."/>
            <person name="Sugumar T."/>
            <person name="Rathinam K."/>
            <person name="Alqarawi S."/>
            <person name="Khalil A.B."/>
            <person name="Sivakumar N."/>
        </authorList>
    </citation>
    <scope>NUCLEOTIDE SEQUENCE [LARGE SCALE GENOMIC DNA]</scope>
    <source>
        <strain evidence="1 2">AK1</strain>
    </source>
</reference>
<comment type="caution">
    <text evidence="1">The sequence shown here is derived from an EMBL/GenBank/DDBJ whole genome shotgun (WGS) entry which is preliminary data.</text>
</comment>
<name>M8D9E7_9BACL</name>
<gene>
    <name evidence="1" type="ORF">I532_08942</name>
</gene>
<proteinExistence type="predicted"/>
<accession>M8D9E7</accession>